<sequence>MTSNYRPPAPNPDIQLPHPLLGPFIREFSPMKGYKHRGAQVASVLFYKNGGHSIVTVRGAHHVDKPLVGKPTSVCLIARGRHQVSFRVELPSYQDQAEFVAEADVNWEVQDFYLAAEKRVVDVARMLRPELLARLRGISRQYGLDRAQAADEAIQTELANGRWNDFGAGLGLVTQVYVRIDLGAAAQKYFGALVDVSHTSEVTMARDKAEQKRTQANIEHARQLISAGESEQYAFLMAQDPSRAVGVLQQIQQLAKEQRTGALDYLGRLIDAGVVQRHQVEDQVQRLIDFGRSVAGGVLGESGLPEPPTSLPLPPPAPEAPEPHDGPAEPADAGVEDGARVIPADVPPMPAAPPPPPGVRDDTR</sequence>
<feature type="compositionally biased region" description="Pro residues" evidence="1">
    <location>
        <begin position="305"/>
        <end position="320"/>
    </location>
</feature>
<evidence type="ECO:0000313" key="2">
    <source>
        <dbReference type="EMBL" id="GAA2136713.1"/>
    </source>
</evidence>
<keyword evidence="3" id="KW-1185">Reference proteome</keyword>
<accession>A0ABP5KSH5</accession>
<organism evidence="2 3">
    <name type="scientific">Streptomyces synnematoformans</name>
    <dbReference type="NCBI Taxonomy" id="415721"/>
    <lineage>
        <taxon>Bacteria</taxon>
        <taxon>Bacillati</taxon>
        <taxon>Actinomycetota</taxon>
        <taxon>Actinomycetes</taxon>
        <taxon>Kitasatosporales</taxon>
        <taxon>Streptomycetaceae</taxon>
        <taxon>Streptomyces</taxon>
    </lineage>
</organism>
<protein>
    <recommendedName>
        <fullName evidence="4">Band 7 domain-containing protein</fullName>
    </recommendedName>
</protein>
<proteinExistence type="predicted"/>
<gene>
    <name evidence="2" type="ORF">GCM10009802_45630</name>
</gene>
<evidence type="ECO:0000256" key="1">
    <source>
        <dbReference type="SAM" id="MobiDB-lite"/>
    </source>
</evidence>
<feature type="compositionally biased region" description="Pro residues" evidence="1">
    <location>
        <begin position="345"/>
        <end position="358"/>
    </location>
</feature>
<comment type="caution">
    <text evidence="2">The sequence shown here is derived from an EMBL/GenBank/DDBJ whole genome shotgun (WGS) entry which is preliminary data.</text>
</comment>
<reference evidence="3" key="1">
    <citation type="journal article" date="2019" name="Int. J. Syst. Evol. Microbiol.">
        <title>The Global Catalogue of Microorganisms (GCM) 10K type strain sequencing project: providing services to taxonomists for standard genome sequencing and annotation.</title>
        <authorList>
            <consortium name="The Broad Institute Genomics Platform"/>
            <consortium name="The Broad Institute Genome Sequencing Center for Infectious Disease"/>
            <person name="Wu L."/>
            <person name="Ma J."/>
        </authorList>
    </citation>
    <scope>NUCLEOTIDE SEQUENCE [LARGE SCALE GENOMIC DNA]</scope>
    <source>
        <strain evidence="3">JCM 15481</strain>
    </source>
</reference>
<dbReference type="Proteomes" id="UP001500443">
    <property type="component" value="Unassembled WGS sequence"/>
</dbReference>
<feature type="region of interest" description="Disordered" evidence="1">
    <location>
        <begin position="298"/>
        <end position="364"/>
    </location>
</feature>
<name>A0ABP5KSH5_9ACTN</name>
<dbReference type="RefSeq" id="WP_344291871.1">
    <property type="nucleotide sequence ID" value="NZ_BAAAPF010000177.1"/>
</dbReference>
<evidence type="ECO:0000313" key="3">
    <source>
        <dbReference type="Proteomes" id="UP001500443"/>
    </source>
</evidence>
<evidence type="ECO:0008006" key="4">
    <source>
        <dbReference type="Google" id="ProtNLM"/>
    </source>
</evidence>
<dbReference type="EMBL" id="BAAAPF010000177">
    <property type="protein sequence ID" value="GAA2136713.1"/>
    <property type="molecule type" value="Genomic_DNA"/>
</dbReference>